<dbReference type="SMART" id="SM00220">
    <property type="entry name" value="S_TKc"/>
    <property type="match status" value="1"/>
</dbReference>
<dbReference type="RefSeq" id="WP_324771483.1">
    <property type="nucleotide sequence ID" value="NZ_BAAATS010000012.1"/>
</dbReference>
<evidence type="ECO:0000256" key="2">
    <source>
        <dbReference type="ARBA" id="ARBA00022741"/>
    </source>
</evidence>
<accession>A0ABU6CH35</accession>
<keyword evidence="3 9" id="KW-0418">Kinase</keyword>
<keyword evidence="4 5" id="KW-0067">ATP-binding</keyword>
<dbReference type="InterPro" id="IPR011009">
    <property type="entry name" value="Kinase-like_dom_sf"/>
</dbReference>
<name>A0ABU6CH35_9ACTN</name>
<dbReference type="PANTHER" id="PTHR43289">
    <property type="entry name" value="MITOGEN-ACTIVATED PROTEIN KINASE KINASE KINASE 20-RELATED"/>
    <property type="match status" value="1"/>
</dbReference>
<evidence type="ECO:0000256" key="4">
    <source>
        <dbReference type="ARBA" id="ARBA00022840"/>
    </source>
</evidence>
<keyword evidence="10" id="KW-1185">Reference proteome</keyword>
<dbReference type="GO" id="GO:0004674">
    <property type="term" value="F:protein serine/threonine kinase activity"/>
    <property type="evidence" value="ECO:0007669"/>
    <property type="project" value="UniProtKB-KW"/>
</dbReference>
<dbReference type="Pfam" id="PF00069">
    <property type="entry name" value="Pkinase"/>
    <property type="match status" value="1"/>
</dbReference>
<keyword evidence="7" id="KW-0812">Transmembrane</keyword>
<evidence type="ECO:0000256" key="6">
    <source>
        <dbReference type="SAM" id="MobiDB-lite"/>
    </source>
</evidence>
<keyword evidence="7" id="KW-1133">Transmembrane helix</keyword>
<dbReference type="PANTHER" id="PTHR43289:SF34">
    <property type="entry name" value="SERINE_THREONINE-PROTEIN KINASE YBDM-RELATED"/>
    <property type="match status" value="1"/>
</dbReference>
<feature type="compositionally biased region" description="Low complexity" evidence="6">
    <location>
        <begin position="307"/>
        <end position="325"/>
    </location>
</feature>
<evidence type="ECO:0000313" key="9">
    <source>
        <dbReference type="EMBL" id="MEB3963754.1"/>
    </source>
</evidence>
<dbReference type="PROSITE" id="PS00107">
    <property type="entry name" value="PROTEIN_KINASE_ATP"/>
    <property type="match status" value="1"/>
</dbReference>
<dbReference type="PROSITE" id="PS00108">
    <property type="entry name" value="PROTEIN_KINASE_ST"/>
    <property type="match status" value="1"/>
</dbReference>
<dbReference type="InterPro" id="IPR017441">
    <property type="entry name" value="Protein_kinase_ATP_BS"/>
</dbReference>
<evidence type="ECO:0000256" key="1">
    <source>
        <dbReference type="ARBA" id="ARBA00022679"/>
    </source>
</evidence>
<reference evidence="9 10" key="1">
    <citation type="submission" date="2022-10" db="EMBL/GenBank/DDBJ databases">
        <authorList>
            <person name="Xie J."/>
            <person name="Shen N."/>
        </authorList>
    </citation>
    <scope>NUCLEOTIDE SEQUENCE [LARGE SCALE GENOMIC DNA]</scope>
    <source>
        <strain evidence="9 10">DSM 41681</strain>
    </source>
</reference>
<comment type="caution">
    <text evidence="9">The sequence shown here is derived from an EMBL/GenBank/DDBJ whole genome shotgun (WGS) entry which is preliminary data.</text>
</comment>
<feature type="domain" description="Protein kinase" evidence="8">
    <location>
        <begin position="19"/>
        <end position="270"/>
    </location>
</feature>
<feature type="binding site" evidence="5">
    <location>
        <position position="47"/>
    </location>
    <ligand>
        <name>ATP</name>
        <dbReference type="ChEBI" id="CHEBI:30616"/>
    </ligand>
</feature>
<protein>
    <submittedName>
        <fullName evidence="9">Serine/threonine protein kinase</fullName>
    </submittedName>
</protein>
<feature type="region of interest" description="Disordered" evidence="6">
    <location>
        <begin position="275"/>
        <end position="369"/>
    </location>
</feature>
<sequence length="399" mass="42349">MDMAMMRLRREDPRVVGSFRLHRRLGAGGMGVVYLGSDRRGQRVALKVIRPDLAEDQEFRSRFAREVSAARRIRGGCTARLVAADLEADRPWFATQYVPGPSLHDKVAEEGPLAASDVAAVGAALSEGLVAVHEAGVVHRDLKPSNILLSPKGPRIIDFGIAWATGASTLTHVGTAVGSPGFLAPEQVRGAAVTPATDVFSLGATLAYTATGDSPFGHGSSEVMLYRVVHEEAQLHGVPDALAPLLRACLAKDPEERPSTLQLSLRLKEIAAREAQGLGEARPPAPRSETDRPTGRLAESYAEQRTQRSTQRRTQSGAPVSRTGSGRTGGGSGPRSTTSRSGNRPAARSGTGRPAPRTNGTGAGKKLRPANPRLLRQRLFVFVVVTLLVALIIAVAQSL</sequence>
<evidence type="ECO:0000259" key="8">
    <source>
        <dbReference type="PROSITE" id="PS50011"/>
    </source>
</evidence>
<keyword evidence="1 9" id="KW-0808">Transferase</keyword>
<dbReference type="CDD" id="cd14014">
    <property type="entry name" value="STKc_PknB_like"/>
    <property type="match status" value="1"/>
</dbReference>
<organism evidence="9 10">
    <name type="scientific">Streptomyces kunmingensis</name>
    <dbReference type="NCBI Taxonomy" id="68225"/>
    <lineage>
        <taxon>Bacteria</taxon>
        <taxon>Bacillati</taxon>
        <taxon>Actinomycetota</taxon>
        <taxon>Actinomycetes</taxon>
        <taxon>Kitasatosporales</taxon>
        <taxon>Streptomycetaceae</taxon>
        <taxon>Streptomyces</taxon>
    </lineage>
</organism>
<evidence type="ECO:0000256" key="5">
    <source>
        <dbReference type="PROSITE-ProRule" id="PRU10141"/>
    </source>
</evidence>
<dbReference type="Gene3D" id="3.30.200.20">
    <property type="entry name" value="Phosphorylase Kinase, domain 1"/>
    <property type="match status" value="1"/>
</dbReference>
<dbReference type="EMBL" id="JAOZYB010000284">
    <property type="protein sequence ID" value="MEB3963754.1"/>
    <property type="molecule type" value="Genomic_DNA"/>
</dbReference>
<evidence type="ECO:0000256" key="3">
    <source>
        <dbReference type="ARBA" id="ARBA00022777"/>
    </source>
</evidence>
<keyword evidence="2 5" id="KW-0547">Nucleotide-binding</keyword>
<evidence type="ECO:0000256" key="7">
    <source>
        <dbReference type="SAM" id="Phobius"/>
    </source>
</evidence>
<dbReference type="PROSITE" id="PS50011">
    <property type="entry name" value="PROTEIN_KINASE_DOM"/>
    <property type="match status" value="1"/>
</dbReference>
<gene>
    <name evidence="9" type="ORF">OKJ48_26435</name>
</gene>
<feature type="transmembrane region" description="Helical" evidence="7">
    <location>
        <begin position="379"/>
        <end position="396"/>
    </location>
</feature>
<dbReference type="SUPFAM" id="SSF56112">
    <property type="entry name" value="Protein kinase-like (PK-like)"/>
    <property type="match status" value="1"/>
</dbReference>
<dbReference type="Proteomes" id="UP001352223">
    <property type="component" value="Unassembled WGS sequence"/>
</dbReference>
<dbReference type="Gene3D" id="1.10.510.10">
    <property type="entry name" value="Transferase(Phosphotransferase) domain 1"/>
    <property type="match status" value="1"/>
</dbReference>
<proteinExistence type="predicted"/>
<dbReference type="InterPro" id="IPR000719">
    <property type="entry name" value="Prot_kinase_dom"/>
</dbReference>
<keyword evidence="9" id="KW-0723">Serine/threonine-protein kinase</keyword>
<evidence type="ECO:0000313" key="10">
    <source>
        <dbReference type="Proteomes" id="UP001352223"/>
    </source>
</evidence>
<keyword evidence="7" id="KW-0472">Membrane</keyword>
<dbReference type="InterPro" id="IPR008271">
    <property type="entry name" value="Ser/Thr_kinase_AS"/>
</dbReference>